<keyword evidence="1 5" id="KW-0489">Methyltransferase</keyword>
<dbReference type="Gene3D" id="3.40.50.150">
    <property type="entry name" value="Vaccinia Virus protein VP39"/>
    <property type="match status" value="1"/>
</dbReference>
<dbReference type="PROSITE" id="PS51683">
    <property type="entry name" value="SAM_OMT_II"/>
    <property type="match status" value="1"/>
</dbReference>
<dbReference type="PANTHER" id="PTHR43712">
    <property type="entry name" value="PUTATIVE (AFU_ORTHOLOGUE AFUA_4G14580)-RELATED"/>
    <property type="match status" value="1"/>
</dbReference>
<keyword evidence="2" id="KW-0808">Transferase</keyword>
<proteinExistence type="predicted"/>
<dbReference type="SUPFAM" id="SSF46785">
    <property type="entry name" value="Winged helix' DNA-binding domain"/>
    <property type="match status" value="1"/>
</dbReference>
<keyword evidence="6" id="KW-1185">Reference proteome</keyword>
<dbReference type="EMBL" id="ML978123">
    <property type="protein sequence ID" value="KAF2101978.1"/>
    <property type="molecule type" value="Genomic_DNA"/>
</dbReference>
<comment type="caution">
    <text evidence="5">The sequence shown here is derived from an EMBL/GenBank/DDBJ whole genome shotgun (WGS) entry which is preliminary data.</text>
</comment>
<evidence type="ECO:0000313" key="6">
    <source>
        <dbReference type="Proteomes" id="UP000799772"/>
    </source>
</evidence>
<dbReference type="Gene3D" id="1.10.10.10">
    <property type="entry name" value="Winged helix-like DNA-binding domain superfamily/Winged helix DNA-binding domain"/>
    <property type="match status" value="1"/>
</dbReference>
<dbReference type="GO" id="GO:0008171">
    <property type="term" value="F:O-methyltransferase activity"/>
    <property type="evidence" value="ECO:0007669"/>
    <property type="project" value="InterPro"/>
</dbReference>
<dbReference type="InterPro" id="IPR016461">
    <property type="entry name" value="COMT-like"/>
</dbReference>
<feature type="domain" description="O-methyltransferase C-terminal" evidence="4">
    <location>
        <begin position="257"/>
        <end position="406"/>
    </location>
</feature>
<protein>
    <submittedName>
        <fullName evidence="5">S-adenosyl-L-methionine-dependent methyltransferase</fullName>
    </submittedName>
</protein>
<organism evidence="5 6">
    <name type="scientific">Rhizodiscina lignyota</name>
    <dbReference type="NCBI Taxonomy" id="1504668"/>
    <lineage>
        <taxon>Eukaryota</taxon>
        <taxon>Fungi</taxon>
        <taxon>Dikarya</taxon>
        <taxon>Ascomycota</taxon>
        <taxon>Pezizomycotina</taxon>
        <taxon>Dothideomycetes</taxon>
        <taxon>Pleosporomycetidae</taxon>
        <taxon>Aulographales</taxon>
        <taxon>Rhizodiscinaceae</taxon>
        <taxon>Rhizodiscina</taxon>
    </lineage>
</organism>
<reference evidence="5" key="1">
    <citation type="journal article" date="2020" name="Stud. Mycol.">
        <title>101 Dothideomycetes genomes: a test case for predicting lifestyles and emergence of pathogens.</title>
        <authorList>
            <person name="Haridas S."/>
            <person name="Albert R."/>
            <person name="Binder M."/>
            <person name="Bloem J."/>
            <person name="Labutti K."/>
            <person name="Salamov A."/>
            <person name="Andreopoulos B."/>
            <person name="Baker S."/>
            <person name="Barry K."/>
            <person name="Bills G."/>
            <person name="Bluhm B."/>
            <person name="Cannon C."/>
            <person name="Castanera R."/>
            <person name="Culley D."/>
            <person name="Daum C."/>
            <person name="Ezra D."/>
            <person name="Gonzalez J."/>
            <person name="Henrissat B."/>
            <person name="Kuo A."/>
            <person name="Liang C."/>
            <person name="Lipzen A."/>
            <person name="Lutzoni F."/>
            <person name="Magnuson J."/>
            <person name="Mondo S."/>
            <person name="Nolan M."/>
            <person name="Ohm R."/>
            <person name="Pangilinan J."/>
            <person name="Park H.-J."/>
            <person name="Ramirez L."/>
            <person name="Alfaro M."/>
            <person name="Sun H."/>
            <person name="Tritt A."/>
            <person name="Yoshinaga Y."/>
            <person name="Zwiers L.-H."/>
            <person name="Turgeon B."/>
            <person name="Goodwin S."/>
            <person name="Spatafora J."/>
            <person name="Crous P."/>
            <person name="Grigoriev I."/>
        </authorList>
    </citation>
    <scope>NUCLEOTIDE SEQUENCE</scope>
    <source>
        <strain evidence="5">CBS 133067</strain>
    </source>
</reference>
<evidence type="ECO:0000259" key="4">
    <source>
        <dbReference type="Pfam" id="PF00891"/>
    </source>
</evidence>
<accession>A0A9P4IMH9</accession>
<gene>
    <name evidence="5" type="ORF">NA57DRAFT_35217</name>
</gene>
<dbReference type="InterPro" id="IPR001077">
    <property type="entry name" value="COMT_C"/>
</dbReference>
<evidence type="ECO:0000256" key="2">
    <source>
        <dbReference type="ARBA" id="ARBA00022679"/>
    </source>
</evidence>
<dbReference type="InterPro" id="IPR036390">
    <property type="entry name" value="WH_DNA-bd_sf"/>
</dbReference>
<sequence>MADQNLSLKELSQTIAVQTDILTNALSQHGEPNPSFNVAGPSTYPFIPEVQAARSILVECASKLLQLANGPEDFIVKSSLQHRYNFVVMAALVRYKILETVPLDGSISYADLAAKVGLPENRIFRFLRYARALHLFYEPKPGFVAHTSFSAAAVKKRTLQAFMTFGHEQTSNVNRKIFEVLEKYGDSQSIEETAIFAAYDIERGQTFWDFCETDGEGDKKGWRMRMAADCLEAGSSAPTFSDSHVHAVMDWDSLGDATIVDVGGNSGHTSIALAKGHLQLKIIVQDLPGPREAFEKLITDELRSRVTFQAHSFFEPQPVREADVYFLRVILHDWPDKSAIDIVRQLVEVMKPTSRITLMESIVPESDENMPSTVMHLISALDIEMMTNFNSKERTMQQWCDLMKAADKRLVLKSVGQSPGSALTGLVFGFE</sequence>
<dbReference type="GO" id="GO:0032259">
    <property type="term" value="P:methylation"/>
    <property type="evidence" value="ECO:0007669"/>
    <property type="project" value="UniProtKB-KW"/>
</dbReference>
<keyword evidence="3" id="KW-0949">S-adenosyl-L-methionine</keyword>
<name>A0A9P4IMH9_9PEZI</name>
<dbReference type="OrthoDB" id="2410195at2759"/>
<evidence type="ECO:0000313" key="5">
    <source>
        <dbReference type="EMBL" id="KAF2101978.1"/>
    </source>
</evidence>
<dbReference type="Pfam" id="PF00891">
    <property type="entry name" value="Methyltransf_2"/>
    <property type="match status" value="1"/>
</dbReference>
<dbReference type="InterPro" id="IPR029063">
    <property type="entry name" value="SAM-dependent_MTases_sf"/>
</dbReference>
<dbReference type="Proteomes" id="UP000799772">
    <property type="component" value="Unassembled WGS sequence"/>
</dbReference>
<dbReference type="SUPFAM" id="SSF53335">
    <property type="entry name" value="S-adenosyl-L-methionine-dependent methyltransferases"/>
    <property type="match status" value="1"/>
</dbReference>
<dbReference type="InterPro" id="IPR036388">
    <property type="entry name" value="WH-like_DNA-bd_sf"/>
</dbReference>
<dbReference type="PANTHER" id="PTHR43712:SF5">
    <property type="entry name" value="O-METHYLTRANSFERASE ASQN-RELATED"/>
    <property type="match status" value="1"/>
</dbReference>
<dbReference type="AlphaFoldDB" id="A0A9P4IMH9"/>
<evidence type="ECO:0000256" key="3">
    <source>
        <dbReference type="ARBA" id="ARBA00022691"/>
    </source>
</evidence>
<evidence type="ECO:0000256" key="1">
    <source>
        <dbReference type="ARBA" id="ARBA00022603"/>
    </source>
</evidence>